<evidence type="ECO:0000313" key="3">
    <source>
        <dbReference type="Proteomes" id="UP000179214"/>
    </source>
</evidence>
<keyword evidence="1" id="KW-0812">Transmembrane</keyword>
<dbReference type="AlphaFoldDB" id="A0A1G2I7T0"/>
<keyword evidence="1" id="KW-0472">Membrane</keyword>
<feature type="transmembrane region" description="Helical" evidence="1">
    <location>
        <begin position="20"/>
        <end position="44"/>
    </location>
</feature>
<organism evidence="2 3">
    <name type="scientific">Candidatus Staskawiczbacteria bacterium RIFCSPHIGHO2_12_FULL_38_11</name>
    <dbReference type="NCBI Taxonomy" id="1802209"/>
    <lineage>
        <taxon>Bacteria</taxon>
        <taxon>Candidatus Staskawicziibacteriota</taxon>
    </lineage>
</organism>
<dbReference type="EMBL" id="MHOV01000007">
    <property type="protein sequence ID" value="OGZ70591.1"/>
    <property type="molecule type" value="Genomic_DNA"/>
</dbReference>
<reference evidence="2 3" key="1">
    <citation type="journal article" date="2016" name="Nat. Commun.">
        <title>Thousands of microbial genomes shed light on interconnected biogeochemical processes in an aquifer system.</title>
        <authorList>
            <person name="Anantharaman K."/>
            <person name="Brown C.T."/>
            <person name="Hug L.A."/>
            <person name="Sharon I."/>
            <person name="Castelle C.J."/>
            <person name="Probst A.J."/>
            <person name="Thomas B.C."/>
            <person name="Singh A."/>
            <person name="Wilkins M.J."/>
            <person name="Karaoz U."/>
            <person name="Brodie E.L."/>
            <person name="Williams K.H."/>
            <person name="Hubbard S.S."/>
            <person name="Banfield J.F."/>
        </authorList>
    </citation>
    <scope>NUCLEOTIDE SEQUENCE [LARGE SCALE GENOMIC DNA]</scope>
</reference>
<keyword evidence="1" id="KW-1133">Transmembrane helix</keyword>
<gene>
    <name evidence="2" type="ORF">A3F47_01460</name>
</gene>
<proteinExistence type="predicted"/>
<evidence type="ECO:0000256" key="1">
    <source>
        <dbReference type="SAM" id="Phobius"/>
    </source>
</evidence>
<sequence length="423" mass="44017">MKILNPKSKILNRKERGFVLSIITFFVLIIMLSIAVSMSALVTYRQKIATNSVKSTQSYYAAESGVEDALLRLNNSPQMASLNYNLSVNGATANVVIPNIVLGSRAITSQGNASNIIRNIQTVYSLNTEGISFHYGAQVGEGGLIMNNGTGIQGNVFSNGNISGGSGVIDNNVIVAGNGHSIKDVSVGGNVLSYSCLSPTSVGGSLTYVTGGTNTCAVSGSTSLQSEEIDPQPLPISDQQIADWKSEAEDGGVITGNFTLGNNATVSKGPVKITGDLNFGNGATLNITGTIYVQGNINFGNNNIIRLDNAYGSLGGVIIIDGTISTGNGSALSGSGQPGSYLLVLSTNISDTAINVNNNATGAIFYTTVGGISVNNNVQVKELTGYKIILRNNAIIQYDSGLANVFFSDGPGGSWEVLSWEEK</sequence>
<evidence type="ECO:0008006" key="4">
    <source>
        <dbReference type="Google" id="ProtNLM"/>
    </source>
</evidence>
<comment type="caution">
    <text evidence="2">The sequence shown here is derived from an EMBL/GenBank/DDBJ whole genome shotgun (WGS) entry which is preliminary data.</text>
</comment>
<evidence type="ECO:0000313" key="2">
    <source>
        <dbReference type="EMBL" id="OGZ70591.1"/>
    </source>
</evidence>
<name>A0A1G2I7T0_9BACT</name>
<protein>
    <recommendedName>
        <fullName evidence="4">Type 4 fimbrial biogenesis protein PilX N-terminal domain-containing protein</fullName>
    </recommendedName>
</protein>
<dbReference type="Proteomes" id="UP000179214">
    <property type="component" value="Unassembled WGS sequence"/>
</dbReference>
<accession>A0A1G2I7T0</accession>